<feature type="region of interest" description="Disordered" evidence="5">
    <location>
        <begin position="641"/>
        <end position="670"/>
    </location>
</feature>
<feature type="chain" id="PRO_5002544129" description="Trehalase" evidence="6">
    <location>
        <begin position="20"/>
        <end position="685"/>
    </location>
</feature>
<evidence type="ECO:0000256" key="1">
    <source>
        <dbReference type="ARBA" id="ARBA00005615"/>
    </source>
</evidence>
<reference evidence="7 8" key="2">
    <citation type="submission" date="2015-05" db="EMBL/GenBank/DDBJ databases">
        <authorList>
            <person name="Morales-Cruz A."/>
            <person name="Amrine K.C."/>
            <person name="Cantu D."/>
        </authorList>
    </citation>
    <scope>NUCLEOTIDE SEQUENCE [LARGE SCALE GENOMIC DNA]</scope>
    <source>
        <strain evidence="7">DA912</strain>
    </source>
</reference>
<evidence type="ECO:0000256" key="3">
    <source>
        <dbReference type="ARBA" id="ARBA00023295"/>
    </source>
</evidence>
<keyword evidence="3 4" id="KW-0326">Glycosidase</keyword>
<proteinExistence type="inferred from homology"/>
<dbReference type="PANTHER" id="PTHR23403">
    <property type="entry name" value="TREHALASE"/>
    <property type="match status" value="1"/>
</dbReference>
<dbReference type="PRINTS" id="PR00744">
    <property type="entry name" value="GLHYDRLASE37"/>
</dbReference>
<dbReference type="OrthoDB" id="3542292at2759"/>
<feature type="signal peptide" evidence="6">
    <location>
        <begin position="1"/>
        <end position="19"/>
    </location>
</feature>
<dbReference type="PROSITE" id="PS00928">
    <property type="entry name" value="TREHALASE_2"/>
    <property type="match status" value="1"/>
</dbReference>
<dbReference type="PANTHER" id="PTHR23403:SF1">
    <property type="entry name" value="TREHALASE"/>
    <property type="match status" value="1"/>
</dbReference>
<dbReference type="InterPro" id="IPR018232">
    <property type="entry name" value="Glyco_hydro_37_CS"/>
</dbReference>
<dbReference type="GO" id="GO:0004555">
    <property type="term" value="F:alpha,alpha-trehalase activity"/>
    <property type="evidence" value="ECO:0007669"/>
    <property type="project" value="UniProtKB-EC"/>
</dbReference>
<accession>A0A0G2FKZ6</accession>
<dbReference type="Proteomes" id="UP000034680">
    <property type="component" value="Unassembled WGS sequence"/>
</dbReference>
<dbReference type="Pfam" id="PF01204">
    <property type="entry name" value="Trehalase"/>
    <property type="match status" value="1"/>
</dbReference>
<dbReference type="InterPro" id="IPR012341">
    <property type="entry name" value="6hp_glycosidase-like_sf"/>
</dbReference>
<dbReference type="EC" id="3.2.1.28" evidence="4"/>
<evidence type="ECO:0000313" key="7">
    <source>
        <dbReference type="EMBL" id="KKY34731.1"/>
    </source>
</evidence>
<dbReference type="EMBL" id="LCUC01000189">
    <property type="protein sequence ID" value="KKY34731.1"/>
    <property type="molecule type" value="Genomic_DNA"/>
</dbReference>
<gene>
    <name evidence="7" type="ORF">UCDDA912_g05283</name>
</gene>
<protein>
    <recommendedName>
        <fullName evidence="4">Trehalase</fullName>
        <ecNumber evidence="4">3.2.1.28</ecNumber>
    </recommendedName>
    <alternativeName>
        <fullName evidence="4">Alpha-trehalose glucohydrolase</fullName>
    </alternativeName>
</protein>
<reference evidence="7 8" key="1">
    <citation type="submission" date="2015-05" db="EMBL/GenBank/DDBJ databases">
        <title>Distinctive expansion of gene families associated with plant cell wall degradation and secondary metabolism in the genomes of grapevine trunk pathogens.</title>
        <authorList>
            <person name="Lawrence D.P."/>
            <person name="Travadon R."/>
            <person name="Rolshausen P.E."/>
            <person name="Baumgartner K."/>
        </authorList>
    </citation>
    <scope>NUCLEOTIDE SEQUENCE [LARGE SCALE GENOMIC DNA]</scope>
    <source>
        <strain evidence="7">DA912</strain>
    </source>
</reference>
<evidence type="ECO:0000313" key="8">
    <source>
        <dbReference type="Proteomes" id="UP000034680"/>
    </source>
</evidence>
<evidence type="ECO:0000256" key="6">
    <source>
        <dbReference type="SAM" id="SignalP"/>
    </source>
</evidence>
<comment type="caution">
    <text evidence="7">The sequence shown here is derived from an EMBL/GenBank/DDBJ whole genome shotgun (WGS) entry which is preliminary data.</text>
</comment>
<dbReference type="InterPro" id="IPR001661">
    <property type="entry name" value="Glyco_hydro_37"/>
</dbReference>
<evidence type="ECO:0000256" key="5">
    <source>
        <dbReference type="SAM" id="MobiDB-lite"/>
    </source>
</evidence>
<evidence type="ECO:0000256" key="2">
    <source>
        <dbReference type="ARBA" id="ARBA00022801"/>
    </source>
</evidence>
<keyword evidence="8" id="KW-1185">Reference proteome</keyword>
<dbReference type="STRING" id="1214573.A0A0G2FKZ6"/>
<dbReference type="Gene3D" id="1.50.10.10">
    <property type="match status" value="1"/>
</dbReference>
<dbReference type="GO" id="GO:0005993">
    <property type="term" value="P:trehalose catabolic process"/>
    <property type="evidence" value="ECO:0007669"/>
    <property type="project" value="TreeGrafter"/>
</dbReference>
<keyword evidence="2 4" id="KW-0378">Hydrolase</keyword>
<comment type="catalytic activity">
    <reaction evidence="4">
        <text>alpha,alpha-trehalose + H2O = alpha-D-glucose + beta-D-glucose</text>
        <dbReference type="Rhea" id="RHEA:32675"/>
        <dbReference type="ChEBI" id="CHEBI:15377"/>
        <dbReference type="ChEBI" id="CHEBI:15903"/>
        <dbReference type="ChEBI" id="CHEBI:16551"/>
        <dbReference type="ChEBI" id="CHEBI:17925"/>
        <dbReference type="EC" id="3.2.1.28"/>
    </reaction>
</comment>
<evidence type="ECO:0000256" key="4">
    <source>
        <dbReference type="RuleBase" id="RU361180"/>
    </source>
</evidence>
<keyword evidence="6" id="KW-0732">Signal</keyword>
<organism evidence="7 8">
    <name type="scientific">Diaporthe ampelina</name>
    <dbReference type="NCBI Taxonomy" id="1214573"/>
    <lineage>
        <taxon>Eukaryota</taxon>
        <taxon>Fungi</taxon>
        <taxon>Dikarya</taxon>
        <taxon>Ascomycota</taxon>
        <taxon>Pezizomycotina</taxon>
        <taxon>Sordariomycetes</taxon>
        <taxon>Sordariomycetidae</taxon>
        <taxon>Diaporthales</taxon>
        <taxon>Diaporthaceae</taxon>
        <taxon>Diaporthe</taxon>
    </lineage>
</organism>
<dbReference type="SUPFAM" id="SSF48208">
    <property type="entry name" value="Six-hairpin glycosidases"/>
    <property type="match status" value="1"/>
</dbReference>
<sequence>MSSFQKVAALLAAVATGYGQTLDGIYYDGDNIAPCGSAIFCYGDILDSIQRARPFADSKTFVDMPTRVPLEQVQAAYDQLTKPVQNSTELLDFLSDNFGPAGQEVIPVDPASLAVNASFLDGIANAVNREFTEAVIDLWPDLTRVVNESAVCAECENSLLSIRRPFVVAGGRFREPYYWDSYWILHGLLRSGGNFTGIARNQIENFLDFVEDYGFVPNGARVYYLNRSQPPLLAQMVRIYLEQTGDATILERAVPLLIREHNFFTSNRTVHVAIGGKPLTRGNSYDVANTEPRPESYYEDYTQVNNASYHARDGRVFPTRNTTQAEKDLQYRNLASGAESGWDFSARFMRDPTIAADDTYFPLASYNIINMIPVELNAILYWNEVTIAGFLRRAPNATSGADAGEWDARAAARSEAMHAAMWNDTLGGYFDYNLTSGAQDVSWARDADSLPTEAGPGPGQQAVFNVGQLAPFWTGAAPQSVAGDPAAVARAFARVEEYLGSRRGGIAPTNFASGQQWDQPSVWPPHMHMLMEALLRTAEAGGGGEGWEWAKDLALRLGQRYFDSAYCTWRATGGGTPSSPPLPNPPQDLGGQMFEKYSDQSLTEAGSGGEYEVVVGFGWSNGVLIWVADTFRDRLQTPACEVPTARGEASKTKRRSGRGGHGDGQNAISAVELDNFDATWTNSPL</sequence>
<name>A0A0G2FKZ6_9PEZI</name>
<comment type="similarity">
    <text evidence="1 4">Belongs to the glycosyl hydrolase 37 family.</text>
</comment>
<dbReference type="AlphaFoldDB" id="A0A0G2FKZ6"/>
<dbReference type="InterPro" id="IPR008928">
    <property type="entry name" value="6-hairpin_glycosidase_sf"/>
</dbReference>